<dbReference type="RefSeq" id="WP_129237274.1">
    <property type="nucleotide sequence ID" value="NZ_CP035464.1"/>
</dbReference>
<dbReference type="EMBL" id="CP035464">
    <property type="protein sequence ID" value="QAY32824.1"/>
    <property type="molecule type" value="Genomic_DNA"/>
</dbReference>
<name>A0A4P6DW08_9BIFI</name>
<dbReference type="Pfam" id="PF09355">
    <property type="entry name" value="Phage_Gp19"/>
    <property type="match status" value="1"/>
</dbReference>
<reference evidence="2 3" key="1">
    <citation type="submission" date="2019-01" db="EMBL/GenBank/DDBJ databases">
        <title>Complete genome sequence of Bifidobacterium gallinarum CACC 514.</title>
        <authorList>
            <person name="Jung M."/>
        </authorList>
    </citation>
    <scope>NUCLEOTIDE SEQUENCE [LARGE SCALE GENOMIC DNA]</scope>
    <source>
        <strain evidence="2 3">CACC 514</strain>
    </source>
</reference>
<evidence type="ECO:0000313" key="2">
    <source>
        <dbReference type="EMBL" id="QAY32824.1"/>
    </source>
</evidence>
<protein>
    <recommendedName>
        <fullName evidence="4">Phage protein Gp19/Gp15/Gp42</fullName>
    </recommendedName>
</protein>
<evidence type="ECO:0000256" key="1">
    <source>
        <dbReference type="SAM" id="MobiDB-lite"/>
    </source>
</evidence>
<dbReference type="InterPro" id="IPR018963">
    <property type="entry name" value="Mycophage_D29_Gp19"/>
</dbReference>
<sequence length="153" mass="16352">MITDGYPNGSINLSGGSSDGPSGSGGQPEPEKPFATVDDLERRWHTLTGDEREKAEALLADASDLIRSTCPNWEKASELTRERVCCAIVKRAMLAGDDTAGVSQHSQTAGPYAETWSYTNPMGDLYLTQSEKESLGGDGTAWAYDMSSGRTSP</sequence>
<dbReference type="Proteomes" id="UP000293589">
    <property type="component" value="Chromosome"/>
</dbReference>
<feature type="region of interest" description="Disordered" evidence="1">
    <location>
        <begin position="134"/>
        <end position="153"/>
    </location>
</feature>
<evidence type="ECO:0000313" key="3">
    <source>
        <dbReference type="Proteomes" id="UP000293589"/>
    </source>
</evidence>
<dbReference type="AlphaFoldDB" id="A0A4P6DW08"/>
<organism evidence="2 3">
    <name type="scientific">Bifidobacterium pullorum subsp. gallinarum</name>
    <dbReference type="NCBI Taxonomy" id="78344"/>
    <lineage>
        <taxon>Bacteria</taxon>
        <taxon>Bacillati</taxon>
        <taxon>Actinomycetota</taxon>
        <taxon>Actinomycetes</taxon>
        <taxon>Bifidobacteriales</taxon>
        <taxon>Bifidobacteriaceae</taxon>
        <taxon>Bifidobacterium</taxon>
    </lineage>
</organism>
<gene>
    <name evidence="2" type="ORF">ESN35_04900</name>
</gene>
<proteinExistence type="predicted"/>
<evidence type="ECO:0008006" key="4">
    <source>
        <dbReference type="Google" id="ProtNLM"/>
    </source>
</evidence>
<dbReference type="KEGG" id="bgx:ESN35_04900"/>
<accession>A0A4P6DW08</accession>
<feature type="region of interest" description="Disordered" evidence="1">
    <location>
        <begin position="1"/>
        <end position="38"/>
    </location>
</feature>